<gene>
    <name evidence="1" type="ORF">CulFRC58_0076</name>
</gene>
<evidence type="ECO:0000313" key="2">
    <source>
        <dbReference type="Proteomes" id="UP000036185"/>
    </source>
</evidence>
<protein>
    <submittedName>
        <fullName evidence="1">Uncharacterized protein</fullName>
    </submittedName>
</protein>
<dbReference type="EMBL" id="CP011913">
    <property type="protein sequence ID" value="AKN75930.1"/>
    <property type="molecule type" value="Genomic_DNA"/>
</dbReference>
<sequence>MCVPFMCFYVSALTILWEHGAFWMQPCAAAPCTLTTQQRWRGARAVIKKYGT</sequence>
<reference evidence="1 2" key="1">
    <citation type="journal article" date="2014" name="Int. J. Syst. Evol. Microbiol.">
        <title>Draft Genome Sequence of Corynebacterium ulcerans FRC58, Isolated from the Bronchitic Aspiration of a Patient in France.</title>
        <authorList>
            <person name="Silva Ado S."/>
            <person name="Barauna R.A."/>
            <person name="de Sa P.C."/>
            <person name="das Gracas D.A."/>
            <person name="Carneiro A.R."/>
            <person name="Thouvenin M."/>
            <person name="Azevedo V."/>
            <person name="Badell E."/>
            <person name="Guiso N."/>
            <person name="da Silva A.L."/>
            <person name="Ramos R.T."/>
        </authorList>
    </citation>
    <scope>NUCLEOTIDE SEQUENCE [LARGE SCALE GENOMIC DNA]</scope>
    <source>
        <strain evidence="1 2">FRC58</strain>
    </source>
</reference>
<dbReference type="Proteomes" id="UP000036185">
    <property type="component" value="Chromosome"/>
</dbReference>
<keyword evidence="2" id="KW-1185">Reference proteome</keyword>
<organism evidence="1 2">
    <name type="scientific">Corynebacterium ulcerans FRC58</name>
    <dbReference type="NCBI Taxonomy" id="1408268"/>
    <lineage>
        <taxon>Bacteria</taxon>
        <taxon>Bacillati</taxon>
        <taxon>Actinomycetota</taxon>
        <taxon>Actinomycetes</taxon>
        <taxon>Mycobacteriales</taxon>
        <taxon>Corynebacteriaceae</taxon>
        <taxon>Corynebacterium</taxon>
    </lineage>
</organism>
<evidence type="ECO:0000313" key="1">
    <source>
        <dbReference type="EMBL" id="AKN75930.1"/>
    </source>
</evidence>
<accession>A0ABN4GQJ3</accession>
<name>A0ABN4GQJ3_CORUL</name>
<proteinExistence type="predicted"/>